<protein>
    <submittedName>
        <fullName evidence="1">Uncharacterized protein</fullName>
    </submittedName>
</protein>
<evidence type="ECO:0000313" key="1">
    <source>
        <dbReference type="EMBL" id="GFY52665.1"/>
    </source>
</evidence>
<gene>
    <name evidence="1" type="ORF">TNIN_477881</name>
</gene>
<evidence type="ECO:0000313" key="2">
    <source>
        <dbReference type="Proteomes" id="UP000886998"/>
    </source>
</evidence>
<keyword evidence="2" id="KW-1185">Reference proteome</keyword>
<sequence length="101" mass="11793">MKQFPLGDGTIVPIARVTRPGGEKFDKNGSRWEKRGFSFMFISLLQWRGSFTERNEGLTISERKCLLGNTSSWKPTIDFLFFFRQPLMNNHYKLDSDHGFQ</sequence>
<dbReference type="AlphaFoldDB" id="A0A8X7C274"/>
<accession>A0A8X7C274</accession>
<proteinExistence type="predicted"/>
<reference evidence="1" key="1">
    <citation type="submission" date="2020-08" db="EMBL/GenBank/DDBJ databases">
        <title>Multicomponent nature underlies the extraordinary mechanical properties of spider dragline silk.</title>
        <authorList>
            <person name="Kono N."/>
            <person name="Nakamura H."/>
            <person name="Mori M."/>
            <person name="Yoshida Y."/>
            <person name="Ohtoshi R."/>
            <person name="Malay A.D."/>
            <person name="Moran D.A.P."/>
            <person name="Tomita M."/>
            <person name="Numata K."/>
            <person name="Arakawa K."/>
        </authorList>
    </citation>
    <scope>NUCLEOTIDE SEQUENCE</scope>
</reference>
<dbReference type="OrthoDB" id="10435608at2759"/>
<organism evidence="1 2">
    <name type="scientific">Trichonephila inaurata madagascariensis</name>
    <dbReference type="NCBI Taxonomy" id="2747483"/>
    <lineage>
        <taxon>Eukaryota</taxon>
        <taxon>Metazoa</taxon>
        <taxon>Ecdysozoa</taxon>
        <taxon>Arthropoda</taxon>
        <taxon>Chelicerata</taxon>
        <taxon>Arachnida</taxon>
        <taxon>Araneae</taxon>
        <taxon>Araneomorphae</taxon>
        <taxon>Entelegynae</taxon>
        <taxon>Araneoidea</taxon>
        <taxon>Nephilidae</taxon>
        <taxon>Trichonephila</taxon>
        <taxon>Trichonephila inaurata</taxon>
    </lineage>
</organism>
<comment type="caution">
    <text evidence="1">The sequence shown here is derived from an EMBL/GenBank/DDBJ whole genome shotgun (WGS) entry which is preliminary data.</text>
</comment>
<dbReference type="Proteomes" id="UP000886998">
    <property type="component" value="Unassembled WGS sequence"/>
</dbReference>
<name>A0A8X7C274_9ARAC</name>
<dbReference type="EMBL" id="BMAV01008798">
    <property type="protein sequence ID" value="GFY52665.1"/>
    <property type="molecule type" value="Genomic_DNA"/>
</dbReference>